<keyword evidence="2" id="KW-1185">Reference proteome</keyword>
<evidence type="ECO:0000313" key="2">
    <source>
        <dbReference type="Proteomes" id="UP001642409"/>
    </source>
</evidence>
<proteinExistence type="predicted"/>
<comment type="caution">
    <text evidence="1">The sequence shown here is derived from an EMBL/GenBank/DDBJ whole genome shotgun (WGS) entry which is preliminary data.</text>
</comment>
<dbReference type="Proteomes" id="UP001642409">
    <property type="component" value="Unassembled WGS sequence"/>
</dbReference>
<accession>A0ABP1HZI6</accession>
<protein>
    <submittedName>
        <fullName evidence="1">Uncharacterized protein</fullName>
    </submittedName>
</protein>
<evidence type="ECO:0000313" key="1">
    <source>
        <dbReference type="EMBL" id="CAL6003736.1"/>
    </source>
</evidence>
<organism evidence="1 2">
    <name type="scientific">Hexamita inflata</name>
    <dbReference type="NCBI Taxonomy" id="28002"/>
    <lineage>
        <taxon>Eukaryota</taxon>
        <taxon>Metamonada</taxon>
        <taxon>Diplomonadida</taxon>
        <taxon>Hexamitidae</taxon>
        <taxon>Hexamitinae</taxon>
        <taxon>Hexamita</taxon>
    </lineage>
</organism>
<name>A0ABP1HZI6_9EUKA</name>
<dbReference type="EMBL" id="CAXDID020000047">
    <property type="protein sequence ID" value="CAL6003736.1"/>
    <property type="molecule type" value="Genomic_DNA"/>
</dbReference>
<gene>
    <name evidence="1" type="ORF">HINF_LOCUS18551</name>
</gene>
<sequence length="162" mass="18664">MHTQLNKLSTQAFFESSLTLISRQSTFAISQENLFIIITTLVPLVLQFLQTKDGSGKTLQYKINNENLPSSEQFFEEYQNTVQKVNQMIDKSNIDKLPVFLLTDIEIRSILQQSNEKTIQQVIDAIGITNVIKKQEQEIQQNDQQLKASFDVERNVTDSYDM</sequence>
<reference evidence="1 2" key="1">
    <citation type="submission" date="2024-07" db="EMBL/GenBank/DDBJ databases">
        <authorList>
            <person name="Akdeniz Z."/>
        </authorList>
    </citation>
    <scope>NUCLEOTIDE SEQUENCE [LARGE SCALE GENOMIC DNA]</scope>
</reference>